<dbReference type="InterPro" id="IPR011989">
    <property type="entry name" value="ARM-like"/>
</dbReference>
<accession>A0AAN6LZH3</accession>
<dbReference type="Pfam" id="PF07539">
    <property type="entry name" value="UTP20_N"/>
    <property type="match status" value="1"/>
</dbReference>
<feature type="compositionally biased region" description="Basic residues" evidence="1">
    <location>
        <begin position="2592"/>
        <end position="2606"/>
    </location>
</feature>
<reference evidence="4 5" key="1">
    <citation type="submission" date="2021-02" db="EMBL/GenBank/DDBJ databases">
        <title>Genome assembly of Pseudopithomyces chartarum.</title>
        <authorList>
            <person name="Jauregui R."/>
            <person name="Singh J."/>
            <person name="Voisey C."/>
        </authorList>
    </citation>
    <scope>NUCLEOTIDE SEQUENCE [LARGE SCALE GENOMIC DNA]</scope>
    <source>
        <strain evidence="4 5">AGR01</strain>
    </source>
</reference>
<protein>
    <submittedName>
        <fullName evidence="4">Uncharacterized protein</fullName>
    </submittedName>
</protein>
<dbReference type="EMBL" id="WVTA01000008">
    <property type="protein sequence ID" value="KAK3208215.1"/>
    <property type="molecule type" value="Genomic_DNA"/>
</dbReference>
<evidence type="ECO:0000259" key="3">
    <source>
        <dbReference type="Pfam" id="PF20416"/>
    </source>
</evidence>
<dbReference type="PANTHER" id="PTHR17695:SF11">
    <property type="entry name" value="SMALL SUBUNIT PROCESSOME COMPONENT 20 HOMOLOG"/>
    <property type="match status" value="1"/>
</dbReference>
<feature type="region of interest" description="Disordered" evidence="1">
    <location>
        <begin position="2589"/>
        <end position="2619"/>
    </location>
</feature>
<dbReference type="InterPro" id="IPR052575">
    <property type="entry name" value="SSU_processome_comp_20"/>
</dbReference>
<evidence type="ECO:0000313" key="5">
    <source>
        <dbReference type="Proteomes" id="UP001280581"/>
    </source>
</evidence>
<evidence type="ECO:0000313" key="4">
    <source>
        <dbReference type="EMBL" id="KAK3208215.1"/>
    </source>
</evidence>
<proteinExistence type="predicted"/>
<evidence type="ECO:0000259" key="2">
    <source>
        <dbReference type="Pfam" id="PF07539"/>
    </source>
</evidence>
<organism evidence="4 5">
    <name type="scientific">Pseudopithomyces chartarum</name>
    <dbReference type="NCBI Taxonomy" id="1892770"/>
    <lineage>
        <taxon>Eukaryota</taxon>
        <taxon>Fungi</taxon>
        <taxon>Dikarya</taxon>
        <taxon>Ascomycota</taxon>
        <taxon>Pezizomycotina</taxon>
        <taxon>Dothideomycetes</taxon>
        <taxon>Pleosporomycetidae</taxon>
        <taxon>Pleosporales</taxon>
        <taxon>Massarineae</taxon>
        <taxon>Didymosphaeriaceae</taxon>
        <taxon>Pseudopithomyces</taxon>
    </lineage>
</organism>
<dbReference type="GO" id="GO:0032040">
    <property type="term" value="C:small-subunit processome"/>
    <property type="evidence" value="ECO:0007669"/>
    <property type="project" value="TreeGrafter"/>
</dbReference>
<dbReference type="InterPro" id="IPR016024">
    <property type="entry name" value="ARM-type_fold"/>
</dbReference>
<name>A0AAN6LZH3_9PLEO</name>
<feature type="domain" description="U3 small nucleolar RNA-associated protein 20 N-terminal" evidence="2">
    <location>
        <begin position="873"/>
        <end position="1459"/>
    </location>
</feature>
<keyword evidence="5" id="KW-1185">Reference proteome</keyword>
<sequence>MSRGSLSAPAKPQYRVAKRVKGGTRSTKNHTYESFAQRISKLKIEPIRRGRNTIIDDAELDATFSYFREALTEWRDINLSEVFTAFARRVNNLCESLPQLLHNHERIFTLLMGALEKRDENSAQPLLKLLESFAHDLGARFETHFHTAVQTVANLAATHAHADVIEWSFTCLAWLFKYLSRLLVPDLRPVFDLMVPLLGKARQKLFVMRFAAESLSFLIRKAGAAYHRDKAPLQTIIKHISDLMKEGSNTDFRQGVMFCLADSIKGIQRGLHSSAVAIVQELLLRTFDEEYAHLESPPLEPILIGVVTSVIHHCDADGFLPILTTILETVKSNSTDIRYLGLSSRLLFVVCGVRKSSRVSSSWPAILEAMSLLVNKAVESAEANATHIQQLLSTLAIVFQYCSIDAAIPSTKLLELTSKGSLEPFFLSFCNMFALLGGERFNTLFLSYFKRWSSQKAQEYGSQLAISLPILREQNIIAKESLPVPSSWIVKMSKRFKQLENTDSTADDLEQIVFESNAYLNAIGSVVISADKKKSISKCLYNILTTSVVSSAELPTLNTFAAGNGFWYLAQNEELKESLVQLWPSLCAKSSQMRGNLPFFKSLLLLAEKNKGGLDFTGNHIGPLKKALISCLGSPSHELRLVALGLFELLATNTEEQRNAINIANIIEQTPVNLETQRSISMRINTLAKLYPGIASDELIGEAIPSFLFGLLHVRLASVWDDVCSALKVICETKEGEGHVLRLAIEWIGQENVVVEEPTNTSAEPPPPPRWVSEFECTNVMSLEQTISKSQAMLNDTEEQLRDRFERDHTSVQLLNAFSRTQALRVLNALPAVAEKRSRILVPVLLEWASVQRPSEVSVDDTPAEETPEEDNRWTRKDLKALLTLFAAFQNAKVLYKAQEVYQALLSLLGNGDVDVQRAALQALFAYKESAILAHKEKLLNLLDDAQFRDQVTEIFEGTIKEDHRDVLIPVLLRLLYGRVISGKKGLDVKRRAVFQALTRDSSMVRQFLEIALGPLSGIRILSTTGASANESVLKVDLLAARKQVGLIHMIEDLLSALKTTIRPFVDSLVDPILYCLINATRALASDSEDENNQTSIYRSIRQRALHALNVLFESSPEYAWTPYAPIIVAELVSPRLEKLPIESSHSVSGLLKLFAAWAKSASTASFLVINPDTLTKVTECLVIPSAKDEVKQFVLDSILREAIRLAMAPAGESTEAKIQRQNIISSILQPYANTILVHVGALLRQSPTREVLESGVHTVAELAPHIVGSTESRSLVEVSSFLLKQPSQRVNAATKMGLLKILHEFIPRCQDNDMEELFTVVFESAVPLFAYMKDRNARDLLCNIVEDLAQYRDDLTSISPLCQALNSYSTSRLDEPDFDRIAEAFATITTGSQFNLLQWKPLLYNMLFHVKNKEELSIRVNAGLALRHFIKTIGQDDINKEFILSTIIPGIQFGLRDDSELVRIEFLSVLGQLVETFQGWAPVADLHILSGAEGLDDEASFFTNILHIQSHRRLRALRRLATLAPQLAPGNIYHIMIPLLEHFVFNKADDGANSESANALSGETGKTITSLCLHLDWPQYRSLLRRYIGYLSSKEDMQKTVIKLLSGLFDSLNRAGKSKGYVSSVSPDIKTTEAISEAAPSSDTTPMDIDEPSAPPILAKGLPSQEKLAQDLTTNILPPLQDFLRKKDDSTVSLRVPVAIAVCKALLLLPPTEVEARLPAVLLDISYILKSKDQGSRDQARNTLCEIAIFTGASYLGFILRALRIALARGYQLHVLSFTMHSILVKFAEQQLSPGELDYCIPEMVDVIMDDTFGVTGQEKDAEEYISKMKEVRSSKSFDSMDIVARNATPGHLIQLVAPVQSLLSEKLSPRMVTKIDELLRRIGIGLLNNPTVASRDILTWCFELIQESYKKNNTEKVEHVDARNRKFLINMKYAAKSGTRHATALYTHKMIKFSLDILRTVLRKHEELQTPQNLAGFLPVIGDALVAGQEEVAVAAIRLLSNIIKTPMKELDTNASTYVTEAVRFIRGAPSSLSELSQASLKLISSILRERPNVQIREQDLAFLLKRVSVDVDEPDRQGIIFGFLKAVINHKPQIVIAEVYEVMDRVAAMMITNQTRSARDLGRSLYFNFLTDYPQAKKRFSKQLEYLIKNLQYQHVEGRQSVMEALSLILNKVGEALDEHLGMLFLPLVHSMANDDNSDCRTMAGALVKALFERANAAQLKSFASDLKQWLAQDEDVGLKRLGIQCWGLYLEVTDAKSNELEFVVLQLQATLETCLERRDEEDWELIYYSLVVFSKLTKPWADYTLSSDQEAIWESIWACVSYPHIWVKVTAAKLIGIFFADLSSENKESGLESVPLSGSRDLELPEEAMIKLTHAFLRNLEMPGTNPNEDLCIQSVRNLAFLARCFAANGVKWNLKKADATDVDADAASSAEEEEGEAEAADESKSTPHTALHRLITRLSGLIRQPTKIHRLPSLHPKSASLTLLLTLTSALPVPSLLPSLPHLLTTLSTLTDPATTVPRSTDPSFNDTYTGLIDKGREVMSSLQKRMGTKEYLEVMGGVQKGVRERREERRGKRRVEGVVDAERVGREKRRRNEVKRVKRKEKGEEFRGRRRGW</sequence>
<feature type="region of interest" description="Disordered" evidence="1">
    <location>
        <begin position="2430"/>
        <end position="2454"/>
    </location>
</feature>
<dbReference type="SUPFAM" id="SSF48371">
    <property type="entry name" value="ARM repeat"/>
    <property type="match status" value="2"/>
</dbReference>
<feature type="domain" description="U3 small nucleolar RNA-associated protein 20" evidence="3">
    <location>
        <begin position="1688"/>
        <end position="1907"/>
    </location>
</feature>
<dbReference type="GO" id="GO:0030686">
    <property type="term" value="C:90S preribosome"/>
    <property type="evidence" value="ECO:0007669"/>
    <property type="project" value="TreeGrafter"/>
</dbReference>
<dbReference type="Proteomes" id="UP001280581">
    <property type="component" value="Unassembled WGS sequence"/>
</dbReference>
<dbReference type="Gene3D" id="1.25.10.10">
    <property type="entry name" value="Leucine-rich Repeat Variant"/>
    <property type="match status" value="4"/>
</dbReference>
<dbReference type="PANTHER" id="PTHR17695">
    <property type="entry name" value="SMALL SUBUNIT PROCESSOME COMPONENT 20 HOMOLOG"/>
    <property type="match status" value="1"/>
</dbReference>
<gene>
    <name evidence="4" type="ORF">GRF29_96g1744578</name>
</gene>
<dbReference type="Pfam" id="PF20416">
    <property type="entry name" value="UTP20"/>
    <property type="match status" value="1"/>
</dbReference>
<evidence type="ECO:0000256" key="1">
    <source>
        <dbReference type="SAM" id="MobiDB-lite"/>
    </source>
</evidence>
<dbReference type="InterPro" id="IPR046523">
    <property type="entry name" value="UTP20_dom"/>
</dbReference>
<feature type="compositionally biased region" description="Acidic residues" evidence="1">
    <location>
        <begin position="2430"/>
        <end position="2445"/>
    </location>
</feature>
<dbReference type="InterPro" id="IPR011430">
    <property type="entry name" value="UTP20_N"/>
</dbReference>
<comment type="caution">
    <text evidence="4">The sequence shown here is derived from an EMBL/GenBank/DDBJ whole genome shotgun (WGS) entry which is preliminary data.</text>
</comment>